<dbReference type="AlphaFoldDB" id="A0A5J4TVK9"/>
<reference evidence="1 2" key="1">
    <citation type="submission" date="2019-03" db="EMBL/GenBank/DDBJ databases">
        <title>Single cell metagenomics reveals metabolic interactions within the superorganism composed of flagellate Streblomastix strix and complex community of Bacteroidetes bacteria on its surface.</title>
        <authorList>
            <person name="Treitli S.C."/>
            <person name="Kolisko M."/>
            <person name="Husnik F."/>
            <person name="Keeling P."/>
            <person name="Hampl V."/>
        </authorList>
    </citation>
    <scope>NUCLEOTIDE SEQUENCE [LARGE SCALE GENOMIC DNA]</scope>
    <source>
        <strain evidence="1">ST1C</strain>
    </source>
</reference>
<evidence type="ECO:0000313" key="1">
    <source>
        <dbReference type="EMBL" id="KAA6362317.1"/>
    </source>
</evidence>
<evidence type="ECO:0000313" key="2">
    <source>
        <dbReference type="Proteomes" id="UP000324800"/>
    </source>
</evidence>
<proteinExistence type="predicted"/>
<protein>
    <submittedName>
        <fullName evidence="1">Uncharacterized protein</fullName>
    </submittedName>
</protein>
<sequence>MLDSGMQMPSIQMTVPNEGDYIPTGLPATQKGITVQTHLMTPTELLLYRRKQMLGKFSQQSATPPSLLVVD</sequence>
<accession>A0A5J4TVK9</accession>
<dbReference type="EMBL" id="SNRW01024362">
    <property type="protein sequence ID" value="KAA6362317.1"/>
    <property type="molecule type" value="Genomic_DNA"/>
</dbReference>
<organism evidence="1 2">
    <name type="scientific">Streblomastix strix</name>
    <dbReference type="NCBI Taxonomy" id="222440"/>
    <lineage>
        <taxon>Eukaryota</taxon>
        <taxon>Metamonada</taxon>
        <taxon>Preaxostyla</taxon>
        <taxon>Oxymonadida</taxon>
        <taxon>Streblomastigidae</taxon>
        <taxon>Streblomastix</taxon>
    </lineage>
</organism>
<name>A0A5J4TVK9_9EUKA</name>
<gene>
    <name evidence="1" type="ORF">EZS28_042156</name>
</gene>
<comment type="caution">
    <text evidence="1">The sequence shown here is derived from an EMBL/GenBank/DDBJ whole genome shotgun (WGS) entry which is preliminary data.</text>
</comment>
<dbReference type="Proteomes" id="UP000324800">
    <property type="component" value="Unassembled WGS sequence"/>
</dbReference>